<protein>
    <submittedName>
        <fullName evidence="1">Uncharacterized protein</fullName>
    </submittedName>
</protein>
<name>A0A1B8SL44_9MYCO</name>
<reference evidence="1 2" key="1">
    <citation type="submission" date="2015-06" db="EMBL/GenBank/DDBJ databases">
        <title>Genome sequence of Mycobacterium kumamotonense strain Roo.</title>
        <authorList>
            <person name="Greninger A.L."/>
            <person name="Cunningham G."/>
            <person name="Miller S."/>
        </authorList>
    </citation>
    <scope>NUCLEOTIDE SEQUENCE [LARGE SCALE GENOMIC DNA]</scope>
    <source>
        <strain evidence="1 2">Roo</strain>
    </source>
</reference>
<dbReference type="EMBL" id="LFOE01000001">
    <property type="protein sequence ID" value="OBY33451.1"/>
    <property type="molecule type" value="Genomic_DNA"/>
</dbReference>
<accession>A0A1B8SL44</accession>
<comment type="caution">
    <text evidence="1">The sequence shown here is derived from an EMBL/GenBank/DDBJ whole genome shotgun (WGS) entry which is preliminary data.</text>
</comment>
<organism evidence="1 2">
    <name type="scientific">Mycolicibacter kumamotonensis</name>
    <dbReference type="NCBI Taxonomy" id="354243"/>
    <lineage>
        <taxon>Bacteria</taxon>
        <taxon>Bacillati</taxon>
        <taxon>Actinomycetota</taxon>
        <taxon>Actinomycetes</taxon>
        <taxon>Mycobacteriales</taxon>
        <taxon>Mycobacteriaceae</taxon>
        <taxon>Mycolicibacter</taxon>
    </lineage>
</organism>
<dbReference type="Proteomes" id="UP000092668">
    <property type="component" value="Unassembled WGS sequence"/>
</dbReference>
<keyword evidence="2" id="KW-1185">Reference proteome</keyword>
<evidence type="ECO:0000313" key="1">
    <source>
        <dbReference type="EMBL" id="OBY33451.1"/>
    </source>
</evidence>
<dbReference type="AlphaFoldDB" id="A0A1B8SL44"/>
<proteinExistence type="predicted"/>
<dbReference type="OrthoDB" id="4764653at2"/>
<sequence>MTTVIDRQIIKVTRHNGIAGQIAYDVDVRYRYDSADNDFGSDSDLLKVSFIGSVYGGPVVMVSPGGAQTFVDDPAQYGEFSPRWIRRFYGIET</sequence>
<gene>
    <name evidence="1" type="ORF">ACT18_00425</name>
</gene>
<dbReference type="RefSeq" id="WP_065286718.1">
    <property type="nucleotide sequence ID" value="NZ_LFOE01000001.1"/>
</dbReference>
<evidence type="ECO:0000313" key="2">
    <source>
        <dbReference type="Proteomes" id="UP000092668"/>
    </source>
</evidence>